<sequence>MGSFWIVLSTFFISSAYVSIKAMPVSMAFYEIFLLRSIVVLTVAICLVAATKTTLKTHEPALQLSRALCGVGALSINILVARHILLSTAQTLQYTEPLFLGLWVFGWYLFKGKKIPWMLFVFLIIGFAGVLLVLRPDVADQNALYVGLGLLSGALSSGSSISLRLLGLKGEPPIRTLFWFALACTLSGGAATLMFSTGLRAEHVFSVPVLLMGVFTALGQWTQNIGWKKGKTLLCASLQFSAVIFAVIFGYLFFDEVPDTFTFLGILIIVAASLGATIFRLKYYKEG</sequence>
<comment type="subcellular location">
    <subcellularLocation>
        <location evidence="1">Membrane</location>
        <topology evidence="1">Multi-pass membrane protein</topology>
    </subcellularLocation>
</comment>
<dbReference type="GO" id="GO:0016020">
    <property type="term" value="C:membrane"/>
    <property type="evidence" value="ECO:0007669"/>
    <property type="project" value="UniProtKB-SubCell"/>
</dbReference>
<keyword evidence="2" id="KW-0812">Transmembrane</keyword>
<organism evidence="6 7">
    <name type="scientific">Parasutterella excrementihominis</name>
    <dbReference type="NCBI Taxonomy" id="487175"/>
    <lineage>
        <taxon>Bacteria</taxon>
        <taxon>Pseudomonadati</taxon>
        <taxon>Pseudomonadota</taxon>
        <taxon>Betaproteobacteria</taxon>
        <taxon>Burkholderiales</taxon>
        <taxon>Sutterellaceae</taxon>
        <taxon>Parasutterella</taxon>
    </lineage>
</organism>
<dbReference type="EMBL" id="WNCL01000060">
    <property type="protein sequence ID" value="MTU44310.1"/>
    <property type="molecule type" value="Genomic_DNA"/>
</dbReference>
<dbReference type="PANTHER" id="PTHR22911:SF6">
    <property type="entry name" value="SOLUTE CARRIER FAMILY 35 MEMBER G1"/>
    <property type="match status" value="1"/>
</dbReference>
<dbReference type="InterPro" id="IPR000620">
    <property type="entry name" value="EamA_dom"/>
</dbReference>
<evidence type="ECO:0000313" key="6">
    <source>
        <dbReference type="EMBL" id="MTU44310.1"/>
    </source>
</evidence>
<dbReference type="RefSeq" id="WP_155168343.1">
    <property type="nucleotide sequence ID" value="NZ_WNCA01000056.1"/>
</dbReference>
<reference evidence="6 7" key="1">
    <citation type="journal article" date="2019" name="Nat. Med.">
        <title>A library of human gut bacterial isolates paired with longitudinal multiomics data enables mechanistic microbiome research.</title>
        <authorList>
            <person name="Poyet M."/>
            <person name="Groussin M."/>
            <person name="Gibbons S.M."/>
            <person name="Avila-Pacheco J."/>
            <person name="Jiang X."/>
            <person name="Kearney S.M."/>
            <person name="Perrotta A.R."/>
            <person name="Berdy B."/>
            <person name="Zhao S."/>
            <person name="Lieberman T.D."/>
            <person name="Swanson P.K."/>
            <person name="Smith M."/>
            <person name="Roesemann S."/>
            <person name="Alexander J.E."/>
            <person name="Rich S.A."/>
            <person name="Livny J."/>
            <person name="Vlamakis H."/>
            <person name="Clish C."/>
            <person name="Bullock K."/>
            <person name="Deik A."/>
            <person name="Scott J."/>
            <person name="Pierce K.A."/>
            <person name="Xavier R.J."/>
            <person name="Alm E.J."/>
        </authorList>
    </citation>
    <scope>NUCLEOTIDE SEQUENCE [LARGE SCALE GENOMIC DNA]</scope>
    <source>
        <strain evidence="6 7">BIOML-A2</strain>
    </source>
</reference>
<keyword evidence="4" id="KW-0472">Membrane</keyword>
<dbReference type="PANTHER" id="PTHR22911">
    <property type="entry name" value="ACYL-MALONYL CONDENSING ENZYME-RELATED"/>
    <property type="match status" value="1"/>
</dbReference>
<dbReference type="Proteomes" id="UP000462362">
    <property type="component" value="Unassembled WGS sequence"/>
</dbReference>
<protein>
    <submittedName>
        <fullName evidence="6">EamA family transporter</fullName>
    </submittedName>
</protein>
<dbReference type="SUPFAM" id="SSF103481">
    <property type="entry name" value="Multidrug resistance efflux transporter EmrE"/>
    <property type="match status" value="2"/>
</dbReference>
<evidence type="ECO:0000256" key="1">
    <source>
        <dbReference type="ARBA" id="ARBA00004141"/>
    </source>
</evidence>
<gene>
    <name evidence="6" type="ORF">GMD42_12000</name>
</gene>
<name>A0A6I3S3Z1_9BURK</name>
<comment type="caution">
    <text evidence="6">The sequence shown here is derived from an EMBL/GenBank/DDBJ whole genome shotgun (WGS) entry which is preliminary data.</text>
</comment>
<evidence type="ECO:0000256" key="2">
    <source>
        <dbReference type="ARBA" id="ARBA00022692"/>
    </source>
</evidence>
<dbReference type="AlphaFoldDB" id="A0A6I3S3Z1"/>
<evidence type="ECO:0000313" key="7">
    <source>
        <dbReference type="Proteomes" id="UP000462362"/>
    </source>
</evidence>
<evidence type="ECO:0000256" key="4">
    <source>
        <dbReference type="ARBA" id="ARBA00023136"/>
    </source>
</evidence>
<dbReference type="InterPro" id="IPR037185">
    <property type="entry name" value="EmrE-like"/>
</dbReference>
<evidence type="ECO:0000256" key="3">
    <source>
        <dbReference type="ARBA" id="ARBA00022989"/>
    </source>
</evidence>
<evidence type="ECO:0000259" key="5">
    <source>
        <dbReference type="Pfam" id="PF00892"/>
    </source>
</evidence>
<proteinExistence type="predicted"/>
<feature type="domain" description="EamA" evidence="5">
    <location>
        <begin position="149"/>
        <end position="275"/>
    </location>
</feature>
<dbReference type="Pfam" id="PF00892">
    <property type="entry name" value="EamA"/>
    <property type="match status" value="1"/>
</dbReference>
<accession>A0A6I3S3Z1</accession>
<keyword evidence="3" id="KW-1133">Transmembrane helix</keyword>